<dbReference type="InterPro" id="IPR027417">
    <property type="entry name" value="P-loop_NTPase"/>
</dbReference>
<dbReference type="Pfam" id="PF00685">
    <property type="entry name" value="Sulfotransfer_1"/>
    <property type="match status" value="1"/>
</dbReference>
<dbReference type="SUPFAM" id="SSF52540">
    <property type="entry name" value="P-loop containing nucleoside triphosphate hydrolases"/>
    <property type="match status" value="1"/>
</dbReference>
<reference evidence="6" key="1">
    <citation type="journal article" date="2019" name="Int. J. Syst. Evol. Microbiol.">
        <title>The Global Catalogue of Microorganisms (GCM) 10K type strain sequencing project: providing services to taxonomists for standard genome sequencing and annotation.</title>
        <authorList>
            <consortium name="The Broad Institute Genomics Platform"/>
            <consortium name="The Broad Institute Genome Sequencing Center for Infectious Disease"/>
            <person name="Wu L."/>
            <person name="Ma J."/>
        </authorList>
    </citation>
    <scope>NUCLEOTIDE SEQUENCE [LARGE SCALE GENOMIC DNA]</scope>
    <source>
        <strain evidence="6">JCM 17137</strain>
    </source>
</reference>
<dbReference type="EMBL" id="BAABDD010000008">
    <property type="protein sequence ID" value="GAA3742341.1"/>
    <property type="molecule type" value="Genomic_DNA"/>
</dbReference>
<keyword evidence="6" id="KW-1185">Reference proteome</keyword>
<dbReference type="PANTHER" id="PTHR10605:SF56">
    <property type="entry name" value="BIFUNCTIONAL HEPARAN SULFATE N-DEACETYLASE_N-SULFOTRANSFERASE"/>
    <property type="match status" value="1"/>
</dbReference>
<comment type="caution">
    <text evidence="5">The sequence shown here is derived from an EMBL/GenBank/DDBJ whole genome shotgun (WGS) entry which is preliminary data.</text>
</comment>
<evidence type="ECO:0000259" key="4">
    <source>
        <dbReference type="Pfam" id="PF00685"/>
    </source>
</evidence>
<evidence type="ECO:0000313" key="6">
    <source>
        <dbReference type="Proteomes" id="UP001500908"/>
    </source>
</evidence>
<keyword evidence="1" id="KW-0808">Transferase</keyword>
<evidence type="ECO:0000313" key="5">
    <source>
        <dbReference type="EMBL" id="GAA3742341.1"/>
    </source>
</evidence>
<keyword evidence="2" id="KW-0325">Glycoprotein</keyword>
<gene>
    <name evidence="5" type="ORF">GCM10022402_22540</name>
</gene>
<evidence type="ECO:0000256" key="3">
    <source>
        <dbReference type="SAM" id="MobiDB-lite"/>
    </source>
</evidence>
<evidence type="ECO:0000256" key="2">
    <source>
        <dbReference type="ARBA" id="ARBA00023180"/>
    </source>
</evidence>
<sequence>MRPSPPLSRHGRLPLPVPHSDDEEHSPAMPNGPSNLPRRLASAGRPLLTAPLNGMAHLTQHLRCLPTFLIIGAQRCGTTSLFKALRQHPCLMGPIVGKGVHYFDVQYERDLNFYRGRFPTRAMARARGSGEGAQIGESSPYYLFHPLVPERVARDLPGVRVIVALRDPVERAYSAHAHETARGYETQPFERALEMEGERLAREEQHLLDGGCSFSHRHHAYLARGHYIDQLLRWEHHLGRDRMHVVESEAFFTAPATVFADIEAFLGLPHHTGVRFDRHNARPRAGLPARLRDQLAEHFAPYDERLARWWGRTPGWRRRE</sequence>
<dbReference type="InterPro" id="IPR000863">
    <property type="entry name" value="Sulfotransferase_dom"/>
</dbReference>
<accession>A0ABP7FNP1</accession>
<proteinExistence type="predicted"/>
<dbReference type="InterPro" id="IPR037359">
    <property type="entry name" value="NST/OST"/>
</dbReference>
<organism evidence="5 6">
    <name type="scientific">Salinactinospora qingdaonensis</name>
    <dbReference type="NCBI Taxonomy" id="702744"/>
    <lineage>
        <taxon>Bacteria</taxon>
        <taxon>Bacillati</taxon>
        <taxon>Actinomycetota</taxon>
        <taxon>Actinomycetes</taxon>
        <taxon>Streptosporangiales</taxon>
        <taxon>Nocardiopsidaceae</taxon>
        <taxon>Salinactinospora</taxon>
    </lineage>
</organism>
<dbReference type="Proteomes" id="UP001500908">
    <property type="component" value="Unassembled WGS sequence"/>
</dbReference>
<dbReference type="PANTHER" id="PTHR10605">
    <property type="entry name" value="HEPARAN SULFATE SULFOTRANSFERASE"/>
    <property type="match status" value="1"/>
</dbReference>
<feature type="domain" description="Sulfotransferase" evidence="4">
    <location>
        <begin position="67"/>
        <end position="270"/>
    </location>
</feature>
<name>A0ABP7FNP1_9ACTN</name>
<protein>
    <recommendedName>
        <fullName evidence="4">Sulfotransferase domain-containing protein</fullName>
    </recommendedName>
</protein>
<feature type="region of interest" description="Disordered" evidence="3">
    <location>
        <begin position="1"/>
        <end position="40"/>
    </location>
</feature>
<dbReference type="Gene3D" id="3.40.50.300">
    <property type="entry name" value="P-loop containing nucleotide triphosphate hydrolases"/>
    <property type="match status" value="1"/>
</dbReference>
<evidence type="ECO:0000256" key="1">
    <source>
        <dbReference type="ARBA" id="ARBA00022679"/>
    </source>
</evidence>